<protein>
    <submittedName>
        <fullName evidence="1">Uncharacterized protein</fullName>
    </submittedName>
</protein>
<dbReference type="KEGG" id="buo:BRPE64_BCDS02400"/>
<keyword evidence="2" id="KW-1185">Reference proteome</keyword>
<evidence type="ECO:0000313" key="1">
    <source>
        <dbReference type="EMBL" id="BAN24901.1"/>
    </source>
</evidence>
<gene>
    <name evidence="1" type="ORF">BRPE64_BCDS02400</name>
</gene>
<accession>R4WZH7</accession>
<sequence>MALVRRLMCCKEPAQCAGGEAVGQGKGSIQAARAGDRLSRLMRGWCAGMGAIESHIVQTSASGDRRIISSDSH</sequence>
<dbReference type="EMBL" id="AP013059">
    <property type="protein sequence ID" value="BAN24901.1"/>
    <property type="molecule type" value="Genomic_DNA"/>
</dbReference>
<dbReference type="Proteomes" id="UP000013966">
    <property type="component" value="Chromosome 2"/>
</dbReference>
<dbReference type="AlphaFoldDB" id="R4WZH7"/>
<reference evidence="1 2" key="1">
    <citation type="journal article" date="2013" name="Genome Announc.">
        <title>Complete Genome Sequence of Burkholderia sp. Strain RPE64, Bacterial Symbiont of the Bean Bug Riptortus pedestris.</title>
        <authorList>
            <person name="Shibata T.F."/>
            <person name="Maeda T."/>
            <person name="Nikoh N."/>
            <person name="Yamaguchi K."/>
            <person name="Oshima K."/>
            <person name="Hattori M."/>
            <person name="Nishiyama T."/>
            <person name="Hasebe M."/>
            <person name="Fukatsu T."/>
            <person name="Kikuchi Y."/>
            <person name="Shigenobu S."/>
        </authorList>
    </citation>
    <scope>NUCLEOTIDE SEQUENCE [LARGE SCALE GENOMIC DNA]</scope>
</reference>
<evidence type="ECO:0000313" key="2">
    <source>
        <dbReference type="Proteomes" id="UP000013966"/>
    </source>
</evidence>
<organism evidence="1 2">
    <name type="scientific">Caballeronia insecticola</name>
    <dbReference type="NCBI Taxonomy" id="758793"/>
    <lineage>
        <taxon>Bacteria</taxon>
        <taxon>Pseudomonadati</taxon>
        <taxon>Pseudomonadota</taxon>
        <taxon>Betaproteobacteria</taxon>
        <taxon>Burkholderiales</taxon>
        <taxon>Burkholderiaceae</taxon>
        <taxon>Caballeronia</taxon>
    </lineage>
</organism>
<reference evidence="1 2" key="2">
    <citation type="journal article" date="2018" name="Int. J. Syst. Evol. Microbiol.">
        <title>Burkholderia insecticola sp. nov., a gut symbiotic bacterium of the bean bug Riptortus pedestris.</title>
        <authorList>
            <person name="Takeshita K."/>
            <person name="Tamaki H."/>
            <person name="Ohbayashi T."/>
            <person name="Meng X.-Y."/>
            <person name="Sone T."/>
            <person name="Mitani Y."/>
            <person name="Peeters C."/>
            <person name="Kikuchi Y."/>
            <person name="Vandamme P."/>
        </authorList>
    </citation>
    <scope>NUCLEOTIDE SEQUENCE [LARGE SCALE GENOMIC DNA]</scope>
    <source>
        <strain evidence="1">RPE64</strain>
    </source>
</reference>
<dbReference type="STRING" id="758793.BRPE64_BCDS02400"/>
<dbReference type="HOGENOM" id="CLU_2697500_0_0_4"/>
<proteinExistence type="predicted"/>
<name>R4WZH7_9BURK</name>